<accession>A0ACC2DET7</accession>
<reference evidence="2" key="1">
    <citation type="journal article" date="2024" name="Proc. Natl. Acad. Sci. U.S.A.">
        <title>Extraordinary preservation of gene collinearity over three hundred million years revealed in homosporous lycophytes.</title>
        <authorList>
            <person name="Li C."/>
            <person name="Wickell D."/>
            <person name="Kuo L.Y."/>
            <person name="Chen X."/>
            <person name="Nie B."/>
            <person name="Liao X."/>
            <person name="Peng D."/>
            <person name="Ji J."/>
            <person name="Jenkins J."/>
            <person name="Williams M."/>
            <person name="Shu S."/>
            <person name="Plott C."/>
            <person name="Barry K."/>
            <person name="Rajasekar S."/>
            <person name="Grimwood J."/>
            <person name="Han X."/>
            <person name="Sun S."/>
            <person name="Hou Z."/>
            <person name="He W."/>
            <person name="Dai G."/>
            <person name="Sun C."/>
            <person name="Schmutz J."/>
            <person name="Leebens-Mack J.H."/>
            <person name="Li F.W."/>
            <person name="Wang L."/>
        </authorList>
    </citation>
    <scope>NUCLEOTIDE SEQUENCE [LARGE SCALE GENOMIC DNA]</scope>
    <source>
        <strain evidence="2">cv. PW_Plant_1</strain>
    </source>
</reference>
<sequence length="531" mass="59233">MAIHFPIQRSLMSMACPHMVLPRLPKKMQILPRKLLVPPQSRVVSTQLWRFSVMNSNVSLLEKQAFSSLNLSNPLYQRLQEEGLKDATDVQVSAIPTLLKGHDAALQSYTGSGKTLAYLLPILSKIGPLKEHSLALEENITKGGVEAVVVAPSRELAMQIVREAERILGPQHRKAVQQLIGGANQKRQEEALKKNKPLIVVGTPGRISEVSRAGKLHTHACRFLVLDEADQLLSSKYRDDMRRILEHVGQRRTYVEDAQGSQSLPLGQELVLNTHPDQMENLAKKKLSTKVQRQTILVSATMPPAVLSAASEWGHKPLLIRATVTEDVDTEIKQARENADLEVQNSAANIRGVRDSLPPNLQHFYMLAPVQHRVDALRKCIRALDARSVIVFMNFSRRLKDTVFKLDARGITAGSLHGELGKLERANILSAFRSKKLRVLVISELGARGLDIPECDLVVNLELPTDGTHYAHRGGRTGRLGRKGTVISICEQREEFVFKKFEQQLGISIQRCEISEGKFLLYDKVLTSNYG</sequence>
<name>A0ACC2DET7_DIPCM</name>
<proteinExistence type="predicted"/>
<dbReference type="Proteomes" id="UP001162992">
    <property type="component" value="Chromosome 6"/>
</dbReference>
<gene>
    <name evidence="1" type="ORF">O6H91_06G067200</name>
</gene>
<protein>
    <submittedName>
        <fullName evidence="1">Uncharacterized protein</fullName>
    </submittedName>
</protein>
<comment type="caution">
    <text evidence="1">The sequence shown here is derived from an EMBL/GenBank/DDBJ whole genome shotgun (WGS) entry which is preliminary data.</text>
</comment>
<evidence type="ECO:0000313" key="2">
    <source>
        <dbReference type="Proteomes" id="UP001162992"/>
    </source>
</evidence>
<evidence type="ECO:0000313" key="1">
    <source>
        <dbReference type="EMBL" id="KAJ7552726.1"/>
    </source>
</evidence>
<organism evidence="1 2">
    <name type="scientific">Diphasiastrum complanatum</name>
    <name type="common">Issler's clubmoss</name>
    <name type="synonym">Lycopodium complanatum</name>
    <dbReference type="NCBI Taxonomy" id="34168"/>
    <lineage>
        <taxon>Eukaryota</taxon>
        <taxon>Viridiplantae</taxon>
        <taxon>Streptophyta</taxon>
        <taxon>Embryophyta</taxon>
        <taxon>Tracheophyta</taxon>
        <taxon>Lycopodiopsida</taxon>
        <taxon>Lycopodiales</taxon>
        <taxon>Lycopodiaceae</taxon>
        <taxon>Lycopodioideae</taxon>
        <taxon>Diphasiastrum</taxon>
    </lineage>
</organism>
<keyword evidence="2" id="KW-1185">Reference proteome</keyword>
<dbReference type="EMBL" id="CM055097">
    <property type="protein sequence ID" value="KAJ7552726.1"/>
    <property type="molecule type" value="Genomic_DNA"/>
</dbReference>